<evidence type="ECO:0000256" key="5">
    <source>
        <dbReference type="ARBA" id="ARBA00022842"/>
    </source>
</evidence>
<organism evidence="11 12">
    <name type="scientific">Companilactobacillus keshanensis</name>
    <dbReference type="NCBI Taxonomy" id="2486003"/>
    <lineage>
        <taxon>Bacteria</taxon>
        <taxon>Bacillati</taxon>
        <taxon>Bacillota</taxon>
        <taxon>Bacilli</taxon>
        <taxon>Lactobacillales</taxon>
        <taxon>Lactobacillaceae</taxon>
        <taxon>Companilactobacillus</taxon>
    </lineage>
</organism>
<evidence type="ECO:0000256" key="2">
    <source>
        <dbReference type="ARBA" id="ARBA00022723"/>
    </source>
</evidence>
<comment type="cofactor">
    <cofactor evidence="10">
        <name>Mg(2+)</name>
        <dbReference type="ChEBI" id="CHEBI:18420"/>
    </cofactor>
    <cofactor evidence="10">
        <name>Mn(2+)</name>
        <dbReference type="ChEBI" id="CHEBI:29035"/>
    </cofactor>
</comment>
<keyword evidence="7 10" id="KW-0238">DNA-binding</keyword>
<keyword evidence="4 10" id="KW-0378">Hydrolase</keyword>
<dbReference type="InterPro" id="IPR042211">
    <property type="entry name" value="CRISPR-assoc_Cas1_N"/>
</dbReference>
<keyword evidence="2 10" id="KW-0479">Metal-binding</keyword>
<feature type="binding site" evidence="10">
    <location>
        <position position="149"/>
    </location>
    <ligand>
        <name>Mn(2+)</name>
        <dbReference type="ChEBI" id="CHEBI:29035"/>
    </ligand>
</feature>
<dbReference type="EC" id="3.1.-.-" evidence="10"/>
<evidence type="ECO:0000256" key="3">
    <source>
        <dbReference type="ARBA" id="ARBA00022759"/>
    </source>
</evidence>
<evidence type="ECO:0000313" key="11">
    <source>
        <dbReference type="EMBL" id="MFD1418983.1"/>
    </source>
</evidence>
<dbReference type="NCBIfam" id="TIGR00287">
    <property type="entry name" value="cas1"/>
    <property type="match status" value="1"/>
</dbReference>
<comment type="caution">
    <text evidence="11">The sequence shown here is derived from an EMBL/GenBank/DDBJ whole genome shotgun (WGS) entry which is preliminary data.</text>
</comment>
<protein>
    <recommendedName>
        <fullName evidence="10">CRISPR-associated endonuclease Cas1</fullName>
        <ecNumber evidence="10">3.1.-.-</ecNumber>
    </recommendedName>
</protein>
<accession>A0ABW4BWR1</accession>
<dbReference type="Gene3D" id="1.20.120.920">
    <property type="entry name" value="CRISPR-associated endonuclease Cas1, C-terminal domain"/>
    <property type="match status" value="1"/>
</dbReference>
<keyword evidence="6 10" id="KW-0051">Antiviral defense</keyword>
<dbReference type="InterPro" id="IPR042206">
    <property type="entry name" value="CRISPR-assoc_Cas1_C"/>
</dbReference>
<dbReference type="InterPro" id="IPR002729">
    <property type="entry name" value="CRISPR-assoc_Cas1"/>
</dbReference>
<dbReference type="RefSeq" id="WP_125676227.1">
    <property type="nucleotide sequence ID" value="NZ_JBHTOI010000047.1"/>
</dbReference>
<dbReference type="Pfam" id="PF01867">
    <property type="entry name" value="Cas_Cas1"/>
    <property type="match status" value="1"/>
</dbReference>
<evidence type="ECO:0000256" key="7">
    <source>
        <dbReference type="ARBA" id="ARBA00023125"/>
    </source>
</evidence>
<keyword evidence="5 10" id="KW-0460">Magnesium</keyword>
<gene>
    <name evidence="10 11" type="primary">cas1</name>
    <name evidence="11" type="ORF">ACFQ42_09520</name>
</gene>
<sequence>MAWRIVHVKEGDLLRLRLDNLEIRKKDDKFYIPLSDITMVVLEGNKTSITTKLMSSLSQNNVGLVICDDKYLPVGIYLPYGQYHHYAKRVIKQACWTTEQKDLIWQSVIKQKMDNQIAFARWTGVEQERLELMEDLVSDLAVGDKTNREGHVAKVYFDSLYGKSFTRGDDNVINAAMNFGYAILRSCMARIVVGNGLVTMLGIFHKNEFNSFNLVDDLMEPYRPLMDYWINQNLLGEKNYLSYESRLQIIEFMNQKIKIKGKKMSIDNSMQEFVTSFITAIEANDIESLSNIDLKNFVGEGS</sequence>
<proteinExistence type="inferred from homology"/>
<feature type="binding site" evidence="10">
    <location>
        <position position="205"/>
    </location>
    <ligand>
        <name>Mn(2+)</name>
        <dbReference type="ChEBI" id="CHEBI:29035"/>
    </ligand>
</feature>
<name>A0ABW4BWR1_9LACO</name>
<dbReference type="PANTHER" id="PTHR34353:SF2">
    <property type="entry name" value="CRISPR-ASSOCIATED ENDONUCLEASE CAS1 1"/>
    <property type="match status" value="1"/>
</dbReference>
<evidence type="ECO:0000256" key="1">
    <source>
        <dbReference type="ARBA" id="ARBA00022722"/>
    </source>
</evidence>
<dbReference type="NCBIfam" id="TIGR03639">
    <property type="entry name" value="cas1_NMENI"/>
    <property type="match status" value="1"/>
</dbReference>
<feature type="binding site" evidence="10">
    <location>
        <position position="220"/>
    </location>
    <ligand>
        <name>Mn(2+)</name>
        <dbReference type="ChEBI" id="CHEBI:29035"/>
    </ligand>
</feature>
<evidence type="ECO:0000313" key="12">
    <source>
        <dbReference type="Proteomes" id="UP001597251"/>
    </source>
</evidence>
<comment type="subunit">
    <text evidence="9 10">Homodimer, forms a heterotetramer with a Cas2 homodimer.</text>
</comment>
<reference evidence="12" key="1">
    <citation type="journal article" date="2019" name="Int. J. Syst. Evol. Microbiol.">
        <title>The Global Catalogue of Microorganisms (GCM) 10K type strain sequencing project: providing services to taxonomists for standard genome sequencing and annotation.</title>
        <authorList>
            <consortium name="The Broad Institute Genomics Platform"/>
            <consortium name="The Broad Institute Genome Sequencing Center for Infectious Disease"/>
            <person name="Wu L."/>
            <person name="Ma J."/>
        </authorList>
    </citation>
    <scope>NUCLEOTIDE SEQUENCE [LARGE SCALE GENOMIC DNA]</scope>
    <source>
        <strain evidence="12">CCM 8936</strain>
    </source>
</reference>
<comment type="function">
    <text evidence="10">CRISPR (clustered regularly interspaced short palindromic repeat), is an adaptive immune system that provides protection against mobile genetic elements (viruses, transposable elements and conjugative plasmids). CRISPR clusters contain spacers, sequences complementary to antecedent mobile elements, and target invading nucleic acids. CRISPR clusters are transcribed and processed into CRISPR RNA (crRNA). Acts as a dsDNA endonuclease. Involved in the integration of spacer DNA into the CRISPR cassette.</text>
</comment>
<keyword evidence="1 10" id="KW-0540">Nuclease</keyword>
<evidence type="ECO:0000256" key="10">
    <source>
        <dbReference type="HAMAP-Rule" id="MF_01470"/>
    </source>
</evidence>
<evidence type="ECO:0000256" key="4">
    <source>
        <dbReference type="ARBA" id="ARBA00022801"/>
    </source>
</evidence>
<comment type="similarity">
    <text evidence="10">Belongs to the CRISPR-associated endonuclease Cas1 family.</text>
</comment>
<dbReference type="GO" id="GO:0004519">
    <property type="term" value="F:endonuclease activity"/>
    <property type="evidence" value="ECO:0007669"/>
    <property type="project" value="UniProtKB-KW"/>
</dbReference>
<dbReference type="PANTHER" id="PTHR34353">
    <property type="entry name" value="CRISPR-ASSOCIATED ENDONUCLEASE CAS1 1"/>
    <property type="match status" value="1"/>
</dbReference>
<dbReference type="InterPro" id="IPR019855">
    <property type="entry name" value="CRISPR-assoc_Cas1_NMENI"/>
</dbReference>
<dbReference type="Gene3D" id="3.100.10.20">
    <property type="entry name" value="CRISPR-associated endonuclease Cas1, N-terminal domain"/>
    <property type="match status" value="1"/>
</dbReference>
<evidence type="ECO:0000256" key="8">
    <source>
        <dbReference type="ARBA" id="ARBA00023211"/>
    </source>
</evidence>
<dbReference type="HAMAP" id="MF_01470">
    <property type="entry name" value="Cas1"/>
    <property type="match status" value="1"/>
</dbReference>
<evidence type="ECO:0000256" key="6">
    <source>
        <dbReference type="ARBA" id="ARBA00023118"/>
    </source>
</evidence>
<evidence type="ECO:0000256" key="9">
    <source>
        <dbReference type="ARBA" id="ARBA00038592"/>
    </source>
</evidence>
<dbReference type="EMBL" id="JBHTOI010000047">
    <property type="protein sequence ID" value="MFD1418983.1"/>
    <property type="molecule type" value="Genomic_DNA"/>
</dbReference>
<keyword evidence="12" id="KW-1185">Reference proteome</keyword>
<keyword evidence="8 10" id="KW-0464">Manganese</keyword>
<dbReference type="InterPro" id="IPR050646">
    <property type="entry name" value="Cas1"/>
</dbReference>
<dbReference type="Proteomes" id="UP001597251">
    <property type="component" value="Unassembled WGS sequence"/>
</dbReference>
<keyword evidence="3 10" id="KW-0255">Endonuclease</keyword>